<evidence type="ECO:0000313" key="1">
    <source>
        <dbReference type="EMBL" id="MBP0481451.1"/>
    </source>
</evidence>
<comment type="caution">
    <text evidence="1">The sequence shown here is derived from an EMBL/GenBank/DDBJ whole genome shotgun (WGS) entry which is preliminary data.</text>
</comment>
<protein>
    <submittedName>
        <fullName evidence="1">Uncharacterized protein</fullName>
    </submittedName>
</protein>
<name>A0A940MH69_9RHOB</name>
<keyword evidence="2" id="KW-1185">Reference proteome</keyword>
<dbReference type="AlphaFoldDB" id="A0A940MH69"/>
<accession>A0A940MH69</accession>
<dbReference type="Proteomes" id="UP000675940">
    <property type="component" value="Unassembled WGS sequence"/>
</dbReference>
<reference evidence="1" key="1">
    <citation type="submission" date="2021-03" db="EMBL/GenBank/DDBJ databases">
        <title>Sagittula salina sp. nov. strain M10.9X isolated from the marine waste.</title>
        <authorList>
            <person name="Satari L."/>
            <person name="Molina-Menor E."/>
            <person name="Vidal-Verdu A."/>
            <person name="Pascual J."/>
            <person name="Pereto J."/>
            <person name="Porcar M."/>
        </authorList>
    </citation>
    <scope>NUCLEOTIDE SEQUENCE</scope>
    <source>
        <strain evidence="1">M10.9X</strain>
    </source>
</reference>
<gene>
    <name evidence="1" type="ORF">J5474_02965</name>
</gene>
<dbReference type="EMBL" id="JAGISH010000001">
    <property type="protein sequence ID" value="MBP0481451.1"/>
    <property type="molecule type" value="Genomic_DNA"/>
</dbReference>
<dbReference type="RefSeq" id="WP_209359149.1">
    <property type="nucleotide sequence ID" value="NZ_JAGISH010000001.1"/>
</dbReference>
<evidence type="ECO:0000313" key="2">
    <source>
        <dbReference type="Proteomes" id="UP000675940"/>
    </source>
</evidence>
<proteinExistence type="predicted"/>
<organism evidence="1 2">
    <name type="scientific">Sagittula salina</name>
    <dbReference type="NCBI Taxonomy" id="2820268"/>
    <lineage>
        <taxon>Bacteria</taxon>
        <taxon>Pseudomonadati</taxon>
        <taxon>Pseudomonadota</taxon>
        <taxon>Alphaproteobacteria</taxon>
        <taxon>Rhodobacterales</taxon>
        <taxon>Roseobacteraceae</taxon>
        <taxon>Sagittula</taxon>
    </lineage>
</organism>
<sequence length="132" mass="13885">MSFFVSVIGASWGVTRSVNLRGNVVAYVTGYAKYYDPVNSPRCGAAAAASSEGVRAASGDFANHLEEGGEAAPGARAATARDILHSLGYKVAKYVQTVLQCCAAIRISRSSAAILHLQKNGHDTARVMDLRP</sequence>